<evidence type="ECO:0000313" key="3">
    <source>
        <dbReference type="EMBL" id="KAI5084539.1"/>
    </source>
</evidence>
<protein>
    <recommendedName>
        <fullName evidence="2">HhH-GPD domain-containing protein</fullName>
    </recommendedName>
</protein>
<organism evidence="3 4">
    <name type="scientific">Adiantum capillus-veneris</name>
    <name type="common">Maidenhair fern</name>
    <dbReference type="NCBI Taxonomy" id="13818"/>
    <lineage>
        <taxon>Eukaryota</taxon>
        <taxon>Viridiplantae</taxon>
        <taxon>Streptophyta</taxon>
        <taxon>Embryophyta</taxon>
        <taxon>Tracheophyta</taxon>
        <taxon>Polypodiopsida</taxon>
        <taxon>Polypodiidae</taxon>
        <taxon>Polypodiales</taxon>
        <taxon>Pteridineae</taxon>
        <taxon>Pteridaceae</taxon>
        <taxon>Vittarioideae</taxon>
        <taxon>Adiantum</taxon>
    </lineage>
</organism>
<evidence type="ECO:0000256" key="1">
    <source>
        <dbReference type="SAM" id="MobiDB-lite"/>
    </source>
</evidence>
<dbReference type="PANTHER" id="PTHR47203">
    <property type="match status" value="1"/>
</dbReference>
<comment type="caution">
    <text evidence="3">The sequence shown here is derived from an EMBL/GenBank/DDBJ whole genome shotgun (WGS) entry which is preliminary data.</text>
</comment>
<feature type="compositionally biased region" description="Basic and acidic residues" evidence="1">
    <location>
        <begin position="14"/>
        <end position="23"/>
    </location>
</feature>
<dbReference type="PANTHER" id="PTHR47203:SF1">
    <property type="entry name" value="HYPOTHETICAL BASE EXCISION DNA REPAIR PROTEIN (EUROFUNG)"/>
    <property type="match status" value="1"/>
</dbReference>
<dbReference type="GO" id="GO:0006284">
    <property type="term" value="P:base-excision repair"/>
    <property type="evidence" value="ECO:0007669"/>
    <property type="project" value="InterPro"/>
</dbReference>
<accession>A0A9D4VDT7</accession>
<dbReference type="CDD" id="cd00056">
    <property type="entry name" value="ENDO3c"/>
    <property type="match status" value="1"/>
</dbReference>
<dbReference type="InterPro" id="IPR011257">
    <property type="entry name" value="DNA_glycosylase"/>
</dbReference>
<dbReference type="Gene3D" id="1.10.340.30">
    <property type="entry name" value="Hypothetical protein, domain 2"/>
    <property type="match status" value="1"/>
</dbReference>
<dbReference type="GO" id="GO:0140097">
    <property type="term" value="F:catalytic activity, acting on DNA"/>
    <property type="evidence" value="ECO:0007669"/>
    <property type="project" value="UniProtKB-ARBA"/>
</dbReference>
<evidence type="ECO:0000313" key="4">
    <source>
        <dbReference type="Proteomes" id="UP000886520"/>
    </source>
</evidence>
<evidence type="ECO:0000259" key="2">
    <source>
        <dbReference type="SMART" id="SM00478"/>
    </source>
</evidence>
<dbReference type="GO" id="GO:0016787">
    <property type="term" value="F:hydrolase activity"/>
    <property type="evidence" value="ECO:0007669"/>
    <property type="project" value="UniProtKB-ARBA"/>
</dbReference>
<dbReference type="Proteomes" id="UP000886520">
    <property type="component" value="Chromosome 1"/>
</dbReference>
<dbReference type="SUPFAM" id="SSF48150">
    <property type="entry name" value="DNA-glycosylase"/>
    <property type="match status" value="1"/>
</dbReference>
<dbReference type="InterPro" id="IPR023170">
    <property type="entry name" value="HhH_base_excis_C"/>
</dbReference>
<dbReference type="Pfam" id="PF00730">
    <property type="entry name" value="HhH-GPD"/>
    <property type="match status" value="1"/>
</dbReference>
<feature type="domain" description="HhH-GPD" evidence="2">
    <location>
        <begin position="249"/>
        <end position="406"/>
    </location>
</feature>
<dbReference type="Gene3D" id="1.10.1670.10">
    <property type="entry name" value="Helix-hairpin-Helix base-excision DNA repair enzymes (C-terminal)"/>
    <property type="match status" value="1"/>
</dbReference>
<sequence length="522" mass="58680">MAAILPRTRASSSRRLEFEEPKLVEASPTEPFNMTDEPRPSELDVSLLRTEYETQKGGPSTYVRRRLRQVLEKDVNSMKNNYGVTSTTVSDRIVKRPTEISSNGSLFLCSMKTLTSDVQVEACSNSGNVEALDEIANSSLSTERCLDVMPLNMSPSLHRVDTAIVYEGPYPSFPRPSPEECSEVCHRLSQLHGPLEEYAKHKVVKVSDGEVLQLEYSKGSPGRPLSTGPQSLGPRLRRTVLDSLVGTMLSQNTTDANSQRAFAALKARFPTWEAVYEADPKAVEEAIRCGGLAEIKSSRILSILKTLHQERGKLCLEYLRELSTDEIKLELSRFKGVGPKTIACVLMFHLQQNEFPVDTHVFRITKMLGWVPTKADREKAYLHLNHRIPNHLKFDLHCLLVTHGKKCPRCAKGGRTQRPADGPCPLVNLKQLIESTQGEAKHLKTTCHCDVFRFEDSKEIIWHHSSPKIKAYFLHSWSPIKVVAILTAEFNQKSQLHILFCVMKMPIVSTPILPHICLIGEY</sequence>
<dbReference type="OrthoDB" id="5607at2759"/>
<dbReference type="SMART" id="SM00478">
    <property type="entry name" value="ENDO3c"/>
    <property type="match status" value="1"/>
</dbReference>
<dbReference type="AlphaFoldDB" id="A0A9D4VDT7"/>
<dbReference type="InterPro" id="IPR003265">
    <property type="entry name" value="HhH-GPD_domain"/>
</dbReference>
<gene>
    <name evidence="3" type="ORF">GOP47_0000708</name>
</gene>
<reference evidence="3" key="1">
    <citation type="submission" date="2021-01" db="EMBL/GenBank/DDBJ databases">
        <title>Adiantum capillus-veneris genome.</title>
        <authorList>
            <person name="Fang Y."/>
            <person name="Liao Q."/>
        </authorList>
    </citation>
    <scope>NUCLEOTIDE SEQUENCE</scope>
    <source>
        <strain evidence="3">H3</strain>
        <tissue evidence="3">Leaf</tissue>
    </source>
</reference>
<name>A0A9D4VDT7_ADICA</name>
<dbReference type="EMBL" id="JABFUD020000001">
    <property type="protein sequence ID" value="KAI5084539.1"/>
    <property type="molecule type" value="Genomic_DNA"/>
</dbReference>
<feature type="region of interest" description="Disordered" evidence="1">
    <location>
        <begin position="1"/>
        <end position="41"/>
    </location>
</feature>
<proteinExistence type="predicted"/>
<keyword evidence="4" id="KW-1185">Reference proteome</keyword>